<dbReference type="EMBL" id="MTHB01000139">
    <property type="protein sequence ID" value="OXC76164.1"/>
    <property type="molecule type" value="Genomic_DNA"/>
</dbReference>
<dbReference type="Proteomes" id="UP000214720">
    <property type="component" value="Unassembled WGS sequence"/>
</dbReference>
<reference evidence="2" key="1">
    <citation type="submission" date="2017-01" db="EMBL/GenBank/DDBJ databases">
        <title>Genome Analysis of Deinococcus marmoris KOPRI26562.</title>
        <authorList>
            <person name="Kim J.H."/>
            <person name="Oh H.-M."/>
        </authorList>
    </citation>
    <scope>NUCLEOTIDE SEQUENCE [LARGE SCALE GENOMIC DNA]</scope>
    <source>
        <strain evidence="2">PAMC 26633</strain>
    </source>
</reference>
<sequence>MKPVKRLTPLVLPKSLLAQSPAYPSGESFRINYRLKIRAIGPMQLAHRPDKDIYVSWWRLL</sequence>
<dbReference type="AlphaFoldDB" id="A0A226WYB4"/>
<organism evidence="1 2">
    <name type="scientific">Caballeronia sordidicola</name>
    <name type="common">Burkholderia sordidicola</name>
    <dbReference type="NCBI Taxonomy" id="196367"/>
    <lineage>
        <taxon>Bacteria</taxon>
        <taxon>Pseudomonadati</taxon>
        <taxon>Pseudomonadota</taxon>
        <taxon>Betaproteobacteria</taxon>
        <taxon>Burkholderiales</taxon>
        <taxon>Burkholderiaceae</taxon>
        <taxon>Caballeronia</taxon>
    </lineage>
</organism>
<protein>
    <submittedName>
        <fullName evidence="1">Uncharacterized protein</fullName>
    </submittedName>
</protein>
<gene>
    <name evidence="1" type="ORF">BSU04_23340</name>
</gene>
<evidence type="ECO:0000313" key="1">
    <source>
        <dbReference type="EMBL" id="OXC76164.1"/>
    </source>
</evidence>
<proteinExistence type="predicted"/>
<comment type="caution">
    <text evidence="1">The sequence shown here is derived from an EMBL/GenBank/DDBJ whole genome shotgun (WGS) entry which is preliminary data.</text>
</comment>
<accession>A0A226WYB4</accession>
<name>A0A226WYB4_CABSO</name>
<evidence type="ECO:0000313" key="2">
    <source>
        <dbReference type="Proteomes" id="UP000214720"/>
    </source>
</evidence>